<keyword evidence="6 11" id="KW-0548">Nucleotidyltransferase</keyword>
<evidence type="ECO:0000313" key="14">
    <source>
        <dbReference type="Proteomes" id="UP000034320"/>
    </source>
</evidence>
<gene>
    <name evidence="11" type="primary">rpoA</name>
    <name evidence="13" type="ORF">UV09_C0030G0014</name>
</gene>
<evidence type="ECO:0000256" key="8">
    <source>
        <dbReference type="ARBA" id="ARBA00032524"/>
    </source>
</evidence>
<keyword evidence="7 11" id="KW-0804">Transcription</keyword>
<evidence type="ECO:0000256" key="5">
    <source>
        <dbReference type="ARBA" id="ARBA00022679"/>
    </source>
</evidence>
<dbReference type="InterPro" id="IPR011260">
    <property type="entry name" value="RNAP_asu_C"/>
</dbReference>
<evidence type="ECO:0000256" key="9">
    <source>
        <dbReference type="ARBA" id="ARBA00033070"/>
    </source>
</evidence>
<evidence type="ECO:0000259" key="12">
    <source>
        <dbReference type="SMART" id="SM00662"/>
    </source>
</evidence>
<dbReference type="InterPro" id="IPR036643">
    <property type="entry name" value="RNApol_insert_sf"/>
</dbReference>
<dbReference type="SUPFAM" id="SSF56553">
    <property type="entry name" value="Insert subdomain of RNA polymerase alpha subunit"/>
    <property type="match status" value="1"/>
</dbReference>
<feature type="region of interest" description="Alpha N-terminal domain (alpha-NTD)" evidence="11">
    <location>
        <begin position="1"/>
        <end position="222"/>
    </location>
</feature>
<dbReference type="InterPro" id="IPR011262">
    <property type="entry name" value="DNA-dir_RNA_pol_insert"/>
</dbReference>
<dbReference type="GO" id="GO:0000428">
    <property type="term" value="C:DNA-directed RNA polymerase complex"/>
    <property type="evidence" value="ECO:0007669"/>
    <property type="project" value="UniProtKB-KW"/>
</dbReference>
<dbReference type="SMART" id="SM00662">
    <property type="entry name" value="RPOLD"/>
    <property type="match status" value="1"/>
</dbReference>
<dbReference type="Gene3D" id="3.30.1360.10">
    <property type="entry name" value="RNA polymerase, RBP11-like subunit"/>
    <property type="match status" value="1"/>
</dbReference>
<dbReference type="FunFam" id="2.170.120.12:FF:000001">
    <property type="entry name" value="DNA-directed RNA polymerase subunit alpha"/>
    <property type="match status" value="1"/>
</dbReference>
<feature type="domain" description="DNA-directed RNA polymerase RpoA/D/Rpb3-type" evidence="12">
    <location>
        <begin position="17"/>
        <end position="223"/>
    </location>
</feature>
<comment type="similarity">
    <text evidence="1 11">Belongs to the RNA polymerase alpha chain family.</text>
</comment>
<dbReference type="AlphaFoldDB" id="A0A0G0ZAJ6"/>
<evidence type="ECO:0000313" key="13">
    <source>
        <dbReference type="EMBL" id="KKS45725.1"/>
    </source>
</evidence>
<dbReference type="SUPFAM" id="SSF55257">
    <property type="entry name" value="RBP11-like subunits of RNA polymerase"/>
    <property type="match status" value="1"/>
</dbReference>
<dbReference type="NCBIfam" id="NF003519">
    <property type="entry name" value="PRK05182.2-5"/>
    <property type="match status" value="1"/>
</dbReference>
<dbReference type="InterPro" id="IPR036603">
    <property type="entry name" value="RBP11-like"/>
</dbReference>
<dbReference type="SUPFAM" id="SSF47789">
    <property type="entry name" value="C-terminal domain of RNA polymerase alpha subunit"/>
    <property type="match status" value="1"/>
</dbReference>
<evidence type="ECO:0000256" key="11">
    <source>
        <dbReference type="HAMAP-Rule" id="MF_00059"/>
    </source>
</evidence>
<dbReference type="GO" id="GO:0046983">
    <property type="term" value="F:protein dimerization activity"/>
    <property type="evidence" value="ECO:0007669"/>
    <property type="project" value="InterPro"/>
</dbReference>
<sequence>MVEPRFTVKEETVSENYGKFSFEPLEQGYGHTLGVSLRRVLLTSLKGAAVTKVRIDGVKHQFSTLPGLKEDVIQLILNIKKLRVQLPSDKPVTAKLNVKGPGKFYAKDIAVPDAEIINKDLYLGELTSNKAKMNMEIYIEPGYGYLTTEEYRGSKEMNMIILDALYSPVTRVNYKVEATRVGRVTDLDKLIMEIWTDGTVSPIEAVKEASKILVAYFLQIYEPKAKSTDSVAVTPAVSEEVLKMTLEELDLQTRIVNALHNGGIDTVGQLLGTPKKELYKIKNLGAKSITHIEGILREKGIALTV</sequence>
<evidence type="ECO:0000256" key="2">
    <source>
        <dbReference type="ARBA" id="ARBA00012418"/>
    </source>
</evidence>
<comment type="domain">
    <text evidence="11">The N-terminal domain is essential for RNAP assembly and basal transcription, whereas the C-terminal domain is involved in interaction with transcriptional regulators and with upstream promoter elements.</text>
</comment>
<dbReference type="EC" id="2.7.7.6" evidence="2 11"/>
<feature type="region of interest" description="Alpha C-terminal domain (alpha-CTD)" evidence="11">
    <location>
        <begin position="241"/>
        <end position="305"/>
    </location>
</feature>
<dbReference type="Pfam" id="PF03118">
    <property type="entry name" value="RNA_pol_A_CTD"/>
    <property type="match status" value="1"/>
</dbReference>
<dbReference type="Gene3D" id="2.170.120.12">
    <property type="entry name" value="DNA-directed RNA polymerase, insert domain"/>
    <property type="match status" value="1"/>
</dbReference>
<dbReference type="InterPro" id="IPR011263">
    <property type="entry name" value="DNA-dir_RNA_pol_RpoA/D/Rpb3"/>
</dbReference>
<keyword evidence="5 11" id="KW-0808">Transferase</keyword>
<reference evidence="13 14" key="1">
    <citation type="journal article" date="2015" name="Nature">
        <title>rRNA introns, odd ribosomes, and small enigmatic genomes across a large radiation of phyla.</title>
        <authorList>
            <person name="Brown C.T."/>
            <person name="Hug L.A."/>
            <person name="Thomas B.C."/>
            <person name="Sharon I."/>
            <person name="Castelle C.J."/>
            <person name="Singh A."/>
            <person name="Wilkins M.J."/>
            <person name="Williams K.H."/>
            <person name="Banfield J.F."/>
        </authorList>
    </citation>
    <scope>NUCLEOTIDE SEQUENCE [LARGE SCALE GENOMIC DNA]</scope>
</reference>
<evidence type="ECO:0000256" key="7">
    <source>
        <dbReference type="ARBA" id="ARBA00023163"/>
    </source>
</evidence>
<evidence type="ECO:0000256" key="1">
    <source>
        <dbReference type="ARBA" id="ARBA00007123"/>
    </source>
</evidence>
<dbReference type="InterPro" id="IPR011773">
    <property type="entry name" value="DNA-dir_RpoA"/>
</dbReference>
<protein>
    <recommendedName>
        <fullName evidence="3 11">DNA-directed RNA polymerase subunit alpha</fullName>
        <shortName evidence="11">RNAP subunit alpha</shortName>
        <ecNumber evidence="2 11">2.7.7.6</ecNumber>
    </recommendedName>
    <alternativeName>
        <fullName evidence="9 11">RNA polymerase subunit alpha</fullName>
    </alternativeName>
    <alternativeName>
        <fullName evidence="8 11">Transcriptase subunit alpha</fullName>
    </alternativeName>
</protein>
<comment type="caution">
    <text evidence="13">The sequence shown here is derived from an EMBL/GenBank/DDBJ whole genome shotgun (WGS) entry which is preliminary data.</text>
</comment>
<dbReference type="NCBIfam" id="TIGR02027">
    <property type="entry name" value="rpoA"/>
    <property type="match status" value="1"/>
</dbReference>
<dbReference type="GO" id="GO:0006351">
    <property type="term" value="P:DNA-templated transcription"/>
    <property type="evidence" value="ECO:0007669"/>
    <property type="project" value="UniProtKB-UniRule"/>
</dbReference>
<proteinExistence type="inferred from homology"/>
<dbReference type="EMBL" id="LCDD01000030">
    <property type="protein sequence ID" value="KKS45725.1"/>
    <property type="molecule type" value="Genomic_DNA"/>
</dbReference>
<dbReference type="CDD" id="cd06928">
    <property type="entry name" value="RNAP_alpha_NTD"/>
    <property type="match status" value="1"/>
</dbReference>
<evidence type="ECO:0000256" key="10">
    <source>
        <dbReference type="ARBA" id="ARBA00048552"/>
    </source>
</evidence>
<dbReference type="Pfam" id="PF01193">
    <property type="entry name" value="RNA_pol_L"/>
    <property type="match status" value="1"/>
</dbReference>
<evidence type="ECO:0000256" key="6">
    <source>
        <dbReference type="ARBA" id="ARBA00022695"/>
    </source>
</evidence>
<dbReference type="GO" id="GO:0003677">
    <property type="term" value="F:DNA binding"/>
    <property type="evidence" value="ECO:0007669"/>
    <property type="project" value="UniProtKB-UniRule"/>
</dbReference>
<evidence type="ECO:0000256" key="3">
    <source>
        <dbReference type="ARBA" id="ARBA00015972"/>
    </source>
</evidence>
<dbReference type="GO" id="GO:0005737">
    <property type="term" value="C:cytoplasm"/>
    <property type="evidence" value="ECO:0007669"/>
    <property type="project" value="UniProtKB-ARBA"/>
</dbReference>
<dbReference type="Gene3D" id="1.10.150.20">
    <property type="entry name" value="5' to 3' exonuclease, C-terminal subdomain"/>
    <property type="match status" value="1"/>
</dbReference>
<comment type="function">
    <text evidence="11">DNA-dependent RNA polymerase catalyzes the transcription of DNA into RNA using the four ribonucleoside triphosphates as substrates.</text>
</comment>
<organism evidence="13 14">
    <name type="scientific">Candidatus Gottesmanbacteria bacterium GW2011_GWA2_42_18</name>
    <dbReference type="NCBI Taxonomy" id="1618442"/>
    <lineage>
        <taxon>Bacteria</taxon>
        <taxon>Candidatus Gottesmaniibacteriota</taxon>
    </lineage>
</organism>
<dbReference type="HAMAP" id="MF_00059">
    <property type="entry name" value="RNApol_bact_RpoA"/>
    <property type="match status" value="1"/>
</dbReference>
<dbReference type="GO" id="GO:0003899">
    <property type="term" value="F:DNA-directed RNA polymerase activity"/>
    <property type="evidence" value="ECO:0007669"/>
    <property type="project" value="UniProtKB-UniRule"/>
</dbReference>
<dbReference type="Proteomes" id="UP000034320">
    <property type="component" value="Unassembled WGS sequence"/>
</dbReference>
<evidence type="ECO:0000256" key="4">
    <source>
        <dbReference type="ARBA" id="ARBA00022478"/>
    </source>
</evidence>
<comment type="subunit">
    <text evidence="11">Homodimer. The RNAP catalytic core consists of 2 alpha, 1 beta, 1 beta' and 1 omega subunit. When a sigma factor is associated with the core the holoenzyme is formed, which can initiate transcription.</text>
</comment>
<keyword evidence="4 11" id="KW-0240">DNA-directed RNA polymerase</keyword>
<dbReference type="Pfam" id="PF01000">
    <property type="entry name" value="RNA_pol_A_bac"/>
    <property type="match status" value="1"/>
</dbReference>
<comment type="catalytic activity">
    <reaction evidence="10 11">
        <text>RNA(n) + a ribonucleoside 5'-triphosphate = RNA(n+1) + diphosphate</text>
        <dbReference type="Rhea" id="RHEA:21248"/>
        <dbReference type="Rhea" id="RHEA-COMP:14527"/>
        <dbReference type="Rhea" id="RHEA-COMP:17342"/>
        <dbReference type="ChEBI" id="CHEBI:33019"/>
        <dbReference type="ChEBI" id="CHEBI:61557"/>
        <dbReference type="ChEBI" id="CHEBI:140395"/>
        <dbReference type="EC" id="2.7.7.6"/>
    </reaction>
</comment>
<name>A0A0G0ZAJ6_9BACT</name>
<accession>A0A0G0ZAJ6</accession>